<dbReference type="Proteomes" id="UP000216411">
    <property type="component" value="Unassembled WGS sequence"/>
</dbReference>
<dbReference type="AlphaFoldDB" id="A0A255ICZ6"/>
<dbReference type="InterPro" id="IPR004839">
    <property type="entry name" value="Aminotransferase_I/II_large"/>
</dbReference>
<keyword evidence="5 9" id="KW-0808">Transferase</keyword>
<reference evidence="8 11" key="2">
    <citation type="submission" date="2018-05" db="EMBL/GenBank/DDBJ databases">
        <title>Genomic Encyclopedia of Type Strains, Phase IV (KMG-IV): sequencing the most valuable type-strain genomes for metagenomic binning, comparative biology and taxonomic classification.</title>
        <authorList>
            <person name="Goeker M."/>
        </authorList>
    </citation>
    <scope>NUCLEOTIDE SEQUENCE [LARGE SCALE GENOMIC DNA]</scope>
    <source>
        <strain evidence="8 11">DSM 28816</strain>
    </source>
</reference>
<evidence type="ECO:0000259" key="7">
    <source>
        <dbReference type="Pfam" id="PF00155"/>
    </source>
</evidence>
<keyword evidence="10" id="KW-1185">Reference proteome</keyword>
<proteinExistence type="inferred from homology"/>
<dbReference type="InterPro" id="IPR015424">
    <property type="entry name" value="PyrdxlP-dep_Trfase"/>
</dbReference>
<evidence type="ECO:0000313" key="10">
    <source>
        <dbReference type="Proteomes" id="UP000216411"/>
    </source>
</evidence>
<dbReference type="EMBL" id="QICS01000020">
    <property type="protein sequence ID" value="PXV85049.1"/>
    <property type="molecule type" value="Genomic_DNA"/>
</dbReference>
<dbReference type="Pfam" id="PF00155">
    <property type="entry name" value="Aminotran_1_2"/>
    <property type="match status" value="1"/>
</dbReference>
<evidence type="ECO:0000313" key="8">
    <source>
        <dbReference type="EMBL" id="PXV85049.1"/>
    </source>
</evidence>
<dbReference type="GO" id="GO:1901605">
    <property type="term" value="P:alpha-amino acid metabolic process"/>
    <property type="evidence" value="ECO:0007669"/>
    <property type="project" value="TreeGrafter"/>
</dbReference>
<dbReference type="GO" id="GO:0008483">
    <property type="term" value="F:transaminase activity"/>
    <property type="evidence" value="ECO:0007669"/>
    <property type="project" value="UniProtKB-KW"/>
</dbReference>
<dbReference type="Gene3D" id="3.40.640.10">
    <property type="entry name" value="Type I PLP-dependent aspartate aminotransferase-like (Major domain)"/>
    <property type="match status" value="1"/>
</dbReference>
<dbReference type="GO" id="GO:0030170">
    <property type="term" value="F:pyridoxal phosphate binding"/>
    <property type="evidence" value="ECO:0007669"/>
    <property type="project" value="InterPro"/>
</dbReference>
<dbReference type="EMBL" id="NOKA02000114">
    <property type="protein sequence ID" value="RDY27243.1"/>
    <property type="molecule type" value="Genomic_DNA"/>
</dbReference>
<evidence type="ECO:0000256" key="4">
    <source>
        <dbReference type="ARBA" id="ARBA00022576"/>
    </source>
</evidence>
<dbReference type="Proteomes" id="UP000247523">
    <property type="component" value="Unassembled WGS sequence"/>
</dbReference>
<dbReference type="PANTHER" id="PTHR42790">
    <property type="entry name" value="AMINOTRANSFERASE"/>
    <property type="match status" value="1"/>
</dbReference>
<comment type="subunit">
    <text evidence="3">Homodimer.</text>
</comment>
<reference evidence="9 10" key="1">
    <citation type="journal article" date="2017" name="Genome Announc.">
        <title>Draft Genome Sequence of a Sporulating and Motile Strain of Lachnotalea glycerini Isolated from Water in Quebec City, Canada.</title>
        <authorList>
            <person name="Maheux A.F."/>
            <person name="Boudreau D.K."/>
            <person name="Berube E."/>
            <person name="Boissinot M."/>
            <person name="Raymond F."/>
            <person name="Brodeur S."/>
            <person name="Corbeil J."/>
            <person name="Isabel S."/>
            <person name="Omar R.F."/>
            <person name="Bergeron M.G."/>
        </authorList>
    </citation>
    <scope>NUCLEOTIDE SEQUENCE [LARGE SCALE GENOMIC DNA]</scope>
    <source>
        <strain evidence="9 10">CCRI-19302</strain>
    </source>
</reference>
<reference evidence="9" key="3">
    <citation type="submission" date="2018-07" db="EMBL/GenBank/DDBJ databases">
        <authorList>
            <person name="Quirk P.G."/>
            <person name="Krulwich T.A."/>
        </authorList>
    </citation>
    <scope>NUCLEOTIDE SEQUENCE</scope>
    <source>
        <strain evidence="9">CCRI-19302</strain>
    </source>
</reference>
<gene>
    <name evidence="8" type="ORF">C8E03_12021</name>
    <name evidence="9" type="ORF">CG710_020895</name>
</gene>
<sequence>MEQLFSDGIRNTPSSFIREILKVTESDEIISFAGGLPNPISFPTKDLNESANRVIQQYESKVFQYATTEGYEPLREYIANRYQEKYNLSYHKENILITTGSQQALDLLGKVLINKKDVLAIERPGYLGAIQAFSMYQPTFTGIDLENDGLNTNMLKDKLMQTKIKLLYTVPNFQNPTGITYSFEKREQICGLLSDCDTVLVEDDPYGDLRFEGENLPYIGANKLPNSVLLGSVSKIITPGFRLGWICTQNKDLMKHLVVAKQASDLHSNIFAQYVTHDYLTHNDIKSHIDKIRQLYKLQSSTMLQAMKQYFPESVKYTKPQGGMFMWASLPDGQSALDLFHRASEKNVAFVPGDPFYTDITNAPTFRLNYTNSNPEAIQEGIKRIASVM</sequence>
<organism evidence="9 10">
    <name type="scientific">Lachnotalea glycerini</name>
    <dbReference type="NCBI Taxonomy" id="1763509"/>
    <lineage>
        <taxon>Bacteria</taxon>
        <taxon>Bacillati</taxon>
        <taxon>Bacillota</taxon>
        <taxon>Clostridia</taxon>
        <taxon>Lachnospirales</taxon>
        <taxon>Lachnospiraceae</taxon>
        <taxon>Lachnotalea</taxon>
    </lineage>
</organism>
<dbReference type="RefSeq" id="WP_094377998.1">
    <property type="nucleotide sequence ID" value="NZ_NOKA02000114.1"/>
</dbReference>
<evidence type="ECO:0000256" key="6">
    <source>
        <dbReference type="ARBA" id="ARBA00022898"/>
    </source>
</evidence>
<dbReference type="InterPro" id="IPR015422">
    <property type="entry name" value="PyrdxlP-dep_Trfase_small"/>
</dbReference>
<evidence type="ECO:0000313" key="9">
    <source>
        <dbReference type="EMBL" id="RDY27243.1"/>
    </source>
</evidence>
<dbReference type="CDD" id="cd00609">
    <property type="entry name" value="AAT_like"/>
    <property type="match status" value="1"/>
</dbReference>
<evidence type="ECO:0000256" key="1">
    <source>
        <dbReference type="ARBA" id="ARBA00001933"/>
    </source>
</evidence>
<evidence type="ECO:0000256" key="5">
    <source>
        <dbReference type="ARBA" id="ARBA00022679"/>
    </source>
</evidence>
<dbReference type="OrthoDB" id="9802328at2"/>
<keyword evidence="4 9" id="KW-0032">Aminotransferase</keyword>
<dbReference type="PANTHER" id="PTHR42790:SF19">
    <property type="entry name" value="KYNURENINE_ALPHA-AMINOADIPATE AMINOTRANSFERASE, MITOCHONDRIAL"/>
    <property type="match status" value="1"/>
</dbReference>
<dbReference type="FunFam" id="3.40.640.10:FF:000053">
    <property type="entry name" value="Aminotransferase, class I"/>
    <property type="match status" value="1"/>
</dbReference>
<evidence type="ECO:0000256" key="3">
    <source>
        <dbReference type="ARBA" id="ARBA00011738"/>
    </source>
</evidence>
<protein>
    <submittedName>
        <fullName evidence="8">2-aminoadipate transaminase</fullName>
    </submittedName>
    <submittedName>
        <fullName evidence="9">PLP-dependent aminotransferase family protein</fullName>
    </submittedName>
</protein>
<accession>A0A255ICZ6</accession>
<keyword evidence="6" id="KW-0663">Pyridoxal phosphate</keyword>
<dbReference type="InterPro" id="IPR015421">
    <property type="entry name" value="PyrdxlP-dep_Trfase_major"/>
</dbReference>
<evidence type="ECO:0000313" key="11">
    <source>
        <dbReference type="Proteomes" id="UP000247523"/>
    </source>
</evidence>
<evidence type="ECO:0000256" key="2">
    <source>
        <dbReference type="ARBA" id="ARBA00007441"/>
    </source>
</evidence>
<comment type="cofactor">
    <cofactor evidence="1">
        <name>pyridoxal 5'-phosphate</name>
        <dbReference type="ChEBI" id="CHEBI:597326"/>
    </cofactor>
</comment>
<comment type="similarity">
    <text evidence="2">Belongs to the class-I pyridoxal-phosphate-dependent aminotransferase family.</text>
</comment>
<dbReference type="SUPFAM" id="SSF53383">
    <property type="entry name" value="PLP-dependent transferases"/>
    <property type="match status" value="1"/>
</dbReference>
<dbReference type="InterPro" id="IPR050859">
    <property type="entry name" value="Class-I_PLP-dep_aminotransf"/>
</dbReference>
<feature type="domain" description="Aminotransferase class I/classII large" evidence="7">
    <location>
        <begin position="56"/>
        <end position="385"/>
    </location>
</feature>
<name>A0A255ICZ6_9FIRM</name>
<dbReference type="Gene3D" id="3.90.1150.10">
    <property type="entry name" value="Aspartate Aminotransferase, domain 1"/>
    <property type="match status" value="1"/>
</dbReference>
<comment type="caution">
    <text evidence="9">The sequence shown here is derived from an EMBL/GenBank/DDBJ whole genome shotgun (WGS) entry which is preliminary data.</text>
</comment>